<dbReference type="InterPro" id="IPR013977">
    <property type="entry name" value="GcvT_C"/>
</dbReference>
<feature type="domain" description="GCVT N-terminal" evidence="3">
    <location>
        <begin position="294"/>
        <end position="471"/>
    </location>
</feature>
<dbReference type="Pfam" id="PF01266">
    <property type="entry name" value="DAO"/>
    <property type="match status" value="1"/>
</dbReference>
<evidence type="ECO:0000313" key="7">
    <source>
        <dbReference type="Proteomes" id="UP000694427"/>
    </source>
</evidence>
<dbReference type="AlphaFoldDB" id="A0A8C1MNX3"/>
<dbReference type="InterPro" id="IPR027266">
    <property type="entry name" value="TrmE/GcvT-like"/>
</dbReference>
<evidence type="ECO:0000259" key="3">
    <source>
        <dbReference type="Pfam" id="PF01571"/>
    </source>
</evidence>
<dbReference type="InterPro" id="IPR006076">
    <property type="entry name" value="FAD-dep_OxRdtase"/>
</dbReference>
<dbReference type="Gene3D" id="3.50.50.60">
    <property type="entry name" value="FAD/NAD(P)-binding domain"/>
    <property type="match status" value="3"/>
</dbReference>
<reference evidence="6" key="1">
    <citation type="submission" date="2025-08" db="UniProtKB">
        <authorList>
            <consortium name="Ensembl"/>
        </authorList>
    </citation>
    <scope>IDENTIFICATION</scope>
</reference>
<evidence type="ECO:0000259" key="4">
    <source>
        <dbReference type="Pfam" id="PF08669"/>
    </source>
</evidence>
<feature type="domain" description="FAD dependent oxidoreductase central" evidence="5">
    <location>
        <begin position="200"/>
        <end position="251"/>
    </location>
</feature>
<dbReference type="InterPro" id="IPR032503">
    <property type="entry name" value="FAO_M"/>
</dbReference>
<dbReference type="Gene3D" id="2.40.30.110">
    <property type="entry name" value="Aminomethyltransferase beta-barrel domains"/>
    <property type="match status" value="1"/>
</dbReference>
<dbReference type="Pfam" id="PF01571">
    <property type="entry name" value="GCV_T"/>
    <property type="match status" value="1"/>
</dbReference>
<reference evidence="6" key="2">
    <citation type="submission" date="2025-09" db="UniProtKB">
        <authorList>
            <consortium name="Ensembl"/>
        </authorList>
    </citation>
    <scope>IDENTIFICATION</scope>
</reference>
<keyword evidence="7" id="KW-1185">Reference proteome</keyword>
<sequence>MQVNISELTAGSTWHAAGLTTYYHPGINLKKIHYYSIKLFEQLEAETGQAVGFHQPGSIRLASTPVRVDELKYQMTRTHWHPTPQFLIGPEKIQQLFPLLNMDKVLAGLYNPGDGHIDPYSLTMALAAGARMYGAQIYYPAPVTGITPTADGRWDVQTPHGTIRANRIVNATGVCRVIDRYGIIHSGGVGRFLSDWIMSGEPPYDLIECDPNRYAHWTSVPYLCAKARESYGFNNVVGYPKEERFAGRPTDRVSGVYELLKDRCSMGFHAGWEQPHYFHKPGDDTGYNCIYLIKNTVGQTNISHMLTPRGRVYAEVTVTQTAPGEFLLITGSGSELHDLRWIEREVCDGGYHVSVSNVTDEIGVLGIAGPKSRMVLQKLTDEDMSDTAFRFLHCRSMQLAGVPLRAIRISYTGELGWELYMDMQNMSTVYQALMEAGRDENIDNFGTYAMSSLRLEKGFRAWGAEVLLTHTHAHTHSHTLTLTLTLTLAHTLTHTTLTHRHAYTQTHAHTHTHTLVVGNTTSGSYSYSTQQSLAFAYLPLHLTHVGQKVEVELLGQKHPATVTQEPLVLTEPTRTRLQKKKRSV</sequence>
<evidence type="ECO:0000313" key="6">
    <source>
        <dbReference type="Ensembl" id="ENSCCRP00010078723.1"/>
    </source>
</evidence>
<feature type="domain" description="Aminomethyltransferase C-terminal" evidence="4">
    <location>
        <begin position="514"/>
        <end position="568"/>
    </location>
</feature>
<protein>
    <submittedName>
        <fullName evidence="6">Dimethylglycine dehydrogenase</fullName>
    </submittedName>
</protein>
<dbReference type="Proteomes" id="UP000694427">
    <property type="component" value="Unplaced"/>
</dbReference>
<dbReference type="InterPro" id="IPR006222">
    <property type="entry name" value="GCVT_N"/>
</dbReference>
<dbReference type="Pfam" id="PF08669">
    <property type="entry name" value="GCV_T_C"/>
    <property type="match status" value="1"/>
</dbReference>
<dbReference type="InterPro" id="IPR036188">
    <property type="entry name" value="FAD/NAD-bd_sf"/>
</dbReference>
<feature type="domain" description="FAD dependent oxidoreductase" evidence="2">
    <location>
        <begin position="10"/>
        <end position="174"/>
    </location>
</feature>
<name>A0A8C1MNX3_CYPCA</name>
<dbReference type="PANTHER" id="PTHR43757:SF2">
    <property type="entry name" value="AMINOMETHYLTRANSFERASE, MITOCHONDRIAL"/>
    <property type="match status" value="1"/>
</dbReference>
<proteinExistence type="inferred from homology"/>
<dbReference type="Pfam" id="PF16350">
    <property type="entry name" value="FAO_M"/>
    <property type="match status" value="1"/>
</dbReference>
<dbReference type="Gene3D" id="3.30.1360.120">
    <property type="entry name" value="Probable tRNA modification gtpase trme, domain 1"/>
    <property type="match status" value="2"/>
</dbReference>
<evidence type="ECO:0000256" key="1">
    <source>
        <dbReference type="ARBA" id="ARBA00008609"/>
    </source>
</evidence>
<dbReference type="SUPFAM" id="SSF101790">
    <property type="entry name" value="Aminomethyltransferase beta-barrel domain"/>
    <property type="match status" value="1"/>
</dbReference>
<dbReference type="SUPFAM" id="SSF51905">
    <property type="entry name" value="FAD/NAD(P)-binding domain"/>
    <property type="match status" value="1"/>
</dbReference>
<dbReference type="Ensembl" id="ENSCCRT00010087352.1">
    <property type="protein sequence ID" value="ENSCCRP00010078723.1"/>
    <property type="gene ID" value="ENSCCRG00010034420.1"/>
</dbReference>
<evidence type="ECO:0000259" key="2">
    <source>
        <dbReference type="Pfam" id="PF01266"/>
    </source>
</evidence>
<dbReference type="GO" id="GO:0005739">
    <property type="term" value="C:mitochondrion"/>
    <property type="evidence" value="ECO:0007669"/>
    <property type="project" value="TreeGrafter"/>
</dbReference>
<evidence type="ECO:0000259" key="5">
    <source>
        <dbReference type="Pfam" id="PF16350"/>
    </source>
</evidence>
<organism evidence="6 7">
    <name type="scientific">Cyprinus carpio</name>
    <name type="common">Common carp</name>
    <dbReference type="NCBI Taxonomy" id="7962"/>
    <lineage>
        <taxon>Eukaryota</taxon>
        <taxon>Metazoa</taxon>
        <taxon>Chordata</taxon>
        <taxon>Craniata</taxon>
        <taxon>Vertebrata</taxon>
        <taxon>Euteleostomi</taxon>
        <taxon>Actinopterygii</taxon>
        <taxon>Neopterygii</taxon>
        <taxon>Teleostei</taxon>
        <taxon>Ostariophysi</taxon>
        <taxon>Cypriniformes</taxon>
        <taxon>Cyprinidae</taxon>
        <taxon>Cyprininae</taxon>
        <taxon>Cyprinus</taxon>
    </lineage>
</organism>
<dbReference type="InterPro" id="IPR029043">
    <property type="entry name" value="GcvT/YgfZ_C"/>
</dbReference>
<dbReference type="InterPro" id="IPR028896">
    <property type="entry name" value="GcvT/YgfZ/DmdA"/>
</dbReference>
<comment type="similarity">
    <text evidence="1">Belongs to the GcvT family.</text>
</comment>
<accession>A0A8C1MNX3</accession>
<dbReference type="SUPFAM" id="SSF103025">
    <property type="entry name" value="Folate-binding domain"/>
    <property type="match status" value="1"/>
</dbReference>
<dbReference type="PANTHER" id="PTHR43757">
    <property type="entry name" value="AMINOMETHYLTRANSFERASE"/>
    <property type="match status" value="1"/>
</dbReference>